<dbReference type="EMBL" id="MDYO01000035">
    <property type="protein sequence ID" value="OQD93014.1"/>
    <property type="molecule type" value="Genomic_DNA"/>
</dbReference>
<dbReference type="AlphaFoldDB" id="A0A1V6QUX9"/>
<keyword evidence="1" id="KW-0732">Signal</keyword>
<reference evidence="3" key="1">
    <citation type="journal article" date="2017" name="Nat. Microbiol.">
        <title>Global analysis of biosynthetic gene clusters reveals vast potential of secondary metabolite production in Penicillium species.</title>
        <authorList>
            <person name="Nielsen J.C."/>
            <person name="Grijseels S."/>
            <person name="Prigent S."/>
            <person name="Ji B."/>
            <person name="Dainat J."/>
            <person name="Nielsen K.F."/>
            <person name="Frisvad J.C."/>
            <person name="Workman M."/>
            <person name="Nielsen J."/>
        </authorList>
    </citation>
    <scope>NUCLEOTIDE SEQUENCE [LARGE SCALE GENOMIC DNA]</scope>
    <source>
        <strain evidence="3">IBT 29525</strain>
    </source>
</reference>
<evidence type="ECO:0000313" key="3">
    <source>
        <dbReference type="Proteomes" id="UP000191612"/>
    </source>
</evidence>
<feature type="signal peptide" evidence="1">
    <location>
        <begin position="1"/>
        <end position="20"/>
    </location>
</feature>
<evidence type="ECO:0000313" key="2">
    <source>
        <dbReference type="EMBL" id="OQD93014.1"/>
    </source>
</evidence>
<keyword evidence="3" id="KW-1185">Reference proteome</keyword>
<proteinExistence type="predicted"/>
<protein>
    <submittedName>
        <fullName evidence="2">Uncharacterized protein</fullName>
    </submittedName>
</protein>
<organism evidence="2 3">
    <name type="scientific">Penicillium solitum</name>
    <dbReference type="NCBI Taxonomy" id="60172"/>
    <lineage>
        <taxon>Eukaryota</taxon>
        <taxon>Fungi</taxon>
        <taxon>Dikarya</taxon>
        <taxon>Ascomycota</taxon>
        <taxon>Pezizomycotina</taxon>
        <taxon>Eurotiomycetes</taxon>
        <taxon>Eurotiomycetidae</taxon>
        <taxon>Eurotiales</taxon>
        <taxon>Aspergillaceae</taxon>
        <taxon>Penicillium</taxon>
    </lineage>
</organism>
<gene>
    <name evidence="2" type="ORF">PENSOL_c035G06119</name>
</gene>
<dbReference type="Proteomes" id="UP000191612">
    <property type="component" value="Unassembled WGS sequence"/>
</dbReference>
<comment type="caution">
    <text evidence="2">The sequence shown here is derived from an EMBL/GenBank/DDBJ whole genome shotgun (WGS) entry which is preliminary data.</text>
</comment>
<sequence length="129" mass="13697">MQLINASALAFNLLWVSGLASPTPQAGWKTTATVQLANDQSGVNANVPVPIDGVKYSVQELWGNTAVAQQGLVFASSAQLTAFDQTTVCTITEESGFAVTLDAQRTWVSVDGRPVDLCSAFVVCECERM</sequence>
<name>A0A1V6QUX9_9EURO</name>
<accession>A0A1V6QUX9</accession>
<feature type="chain" id="PRO_5012280195" evidence="1">
    <location>
        <begin position="21"/>
        <end position="129"/>
    </location>
</feature>
<evidence type="ECO:0000256" key="1">
    <source>
        <dbReference type="SAM" id="SignalP"/>
    </source>
</evidence>